<dbReference type="Gene3D" id="3.40.250.10">
    <property type="entry name" value="Rhodanese-like domain"/>
    <property type="match status" value="1"/>
</dbReference>
<name>A0A521EJ50_9BACL</name>
<dbReference type="SUPFAM" id="SSF56281">
    <property type="entry name" value="Metallo-hydrolase/oxidoreductase"/>
    <property type="match status" value="1"/>
</dbReference>
<reference evidence="2 3" key="1">
    <citation type="submission" date="2017-05" db="EMBL/GenBank/DDBJ databases">
        <authorList>
            <person name="Varghese N."/>
            <person name="Submissions S."/>
        </authorList>
    </citation>
    <scope>NUCLEOTIDE SEQUENCE [LARGE SCALE GENOMIC DNA]</scope>
    <source>
        <strain evidence="2 3">DSM 45474</strain>
    </source>
</reference>
<evidence type="ECO:0000313" key="3">
    <source>
        <dbReference type="Proteomes" id="UP000315636"/>
    </source>
</evidence>
<dbReference type="SUPFAM" id="SSF52821">
    <property type="entry name" value="Rhodanese/Cell cycle control phosphatase"/>
    <property type="match status" value="1"/>
</dbReference>
<dbReference type="PANTHER" id="PTHR43084:SF7">
    <property type="entry name" value="BETA-LACTAMASE DOMAIN PROTEIN"/>
    <property type="match status" value="1"/>
</dbReference>
<dbReference type="SMART" id="SM00849">
    <property type="entry name" value="Lactamase_B"/>
    <property type="match status" value="1"/>
</dbReference>
<organism evidence="2 3">
    <name type="scientific">Melghirimyces algeriensis</name>
    <dbReference type="NCBI Taxonomy" id="910412"/>
    <lineage>
        <taxon>Bacteria</taxon>
        <taxon>Bacillati</taxon>
        <taxon>Bacillota</taxon>
        <taxon>Bacilli</taxon>
        <taxon>Bacillales</taxon>
        <taxon>Thermoactinomycetaceae</taxon>
        <taxon>Melghirimyces</taxon>
    </lineage>
</organism>
<dbReference type="Proteomes" id="UP000315636">
    <property type="component" value="Unassembled WGS sequence"/>
</dbReference>
<feature type="domain" description="Rhodanese" evidence="1">
    <location>
        <begin position="17"/>
        <end position="113"/>
    </location>
</feature>
<evidence type="ECO:0000259" key="1">
    <source>
        <dbReference type="PROSITE" id="PS50206"/>
    </source>
</evidence>
<dbReference type="InterPro" id="IPR044528">
    <property type="entry name" value="POD-like_MBL-fold"/>
</dbReference>
<dbReference type="InterPro" id="IPR001279">
    <property type="entry name" value="Metallo-B-lactamas"/>
</dbReference>
<dbReference type="Gene3D" id="3.60.15.10">
    <property type="entry name" value="Ribonuclease Z/Hydroxyacylglutathione hydrolase-like"/>
    <property type="match status" value="1"/>
</dbReference>
<dbReference type="InterPro" id="IPR001763">
    <property type="entry name" value="Rhodanese-like_dom"/>
</dbReference>
<dbReference type="OrthoDB" id="9784009at2"/>
<dbReference type="GO" id="GO:0006749">
    <property type="term" value="P:glutathione metabolic process"/>
    <property type="evidence" value="ECO:0007669"/>
    <property type="project" value="InterPro"/>
</dbReference>
<evidence type="ECO:0000313" key="2">
    <source>
        <dbReference type="EMBL" id="SMO83471.1"/>
    </source>
</evidence>
<dbReference type="InterPro" id="IPR036866">
    <property type="entry name" value="RibonucZ/Hydroxyglut_hydro"/>
</dbReference>
<dbReference type="GO" id="GO:0050313">
    <property type="term" value="F:sulfur dioxygenase activity"/>
    <property type="evidence" value="ECO:0007669"/>
    <property type="project" value="InterPro"/>
</dbReference>
<dbReference type="RefSeq" id="WP_142506211.1">
    <property type="nucleotide sequence ID" value="NZ_FXTI01000009.1"/>
</dbReference>
<dbReference type="AlphaFoldDB" id="A0A521EJ50"/>
<gene>
    <name evidence="2" type="ORF">SAMN06264849_10970</name>
</gene>
<dbReference type="CDD" id="cd07724">
    <property type="entry name" value="POD-like_MBL-fold"/>
    <property type="match status" value="1"/>
</dbReference>
<proteinExistence type="predicted"/>
<dbReference type="GO" id="GO:0070813">
    <property type="term" value="P:hydrogen sulfide metabolic process"/>
    <property type="evidence" value="ECO:0007669"/>
    <property type="project" value="TreeGrafter"/>
</dbReference>
<dbReference type="Pfam" id="PF00753">
    <property type="entry name" value="Lactamase_B"/>
    <property type="match status" value="1"/>
</dbReference>
<dbReference type="InterPro" id="IPR036873">
    <property type="entry name" value="Rhodanese-like_dom_sf"/>
</dbReference>
<sequence length="380" mass="42039">MAVKTVTAEELRDRIQNGEPLFILDVRNESDYQDWKIEGNTVQSLNIPYFEFLDDEDVADDQLPDKNTPIVTVCAKGGSSQYVGEVLDGKGYNVASLKGGMKDWSQVYSDTLVYQDEKLKLFQINRLAKGCLSYLIVSNGEAAVVDPGRHTNFYTQLAEREHARITNILDSHVHADHISGGPALAKQHGADYFITTSDLQGTPPFEYKALEEHPFIHFGDVEVEVLALQTPGHTPGSVSFFINKQFLLSGDTIFVGGLGRPDLGGKAQEWAEMLYDTVFHQLNQLADDVLVLPAHYADKSEMNEKGLITAQLGTIRQNNQAMQTQEKETFTEMVASAASTKTPPNYEAIIAINRGEKVTGEEEATELEIGPNRCAVHHHG</sequence>
<dbReference type="PROSITE" id="PS50206">
    <property type="entry name" value="RHODANESE_3"/>
    <property type="match status" value="1"/>
</dbReference>
<dbReference type="SMART" id="SM00450">
    <property type="entry name" value="RHOD"/>
    <property type="match status" value="1"/>
</dbReference>
<protein>
    <submittedName>
        <fullName evidence="2">Glyoxylase, beta-lactamase superfamily II</fullName>
    </submittedName>
</protein>
<keyword evidence="3" id="KW-1185">Reference proteome</keyword>
<accession>A0A521EJ50</accession>
<dbReference type="PANTHER" id="PTHR43084">
    <property type="entry name" value="PERSULFIDE DIOXYGENASE ETHE1"/>
    <property type="match status" value="1"/>
</dbReference>
<dbReference type="InterPro" id="IPR051682">
    <property type="entry name" value="Mito_Persulfide_Diox"/>
</dbReference>
<dbReference type="Pfam" id="PF00581">
    <property type="entry name" value="Rhodanese"/>
    <property type="match status" value="1"/>
</dbReference>
<dbReference type="EMBL" id="FXTI01000009">
    <property type="protein sequence ID" value="SMO83471.1"/>
    <property type="molecule type" value="Genomic_DNA"/>
</dbReference>